<name>A0A0D2DUD9_9EURO</name>
<dbReference type="PANTHER" id="PTHR43313">
    <property type="entry name" value="SHORT-CHAIN DEHYDROGENASE/REDUCTASE FAMILY 9C"/>
    <property type="match status" value="1"/>
</dbReference>
<dbReference type="InterPro" id="IPR013952">
    <property type="entry name" value="DUF1776_fun"/>
</dbReference>
<dbReference type="InterPro" id="IPR036291">
    <property type="entry name" value="NAD(P)-bd_dom_sf"/>
</dbReference>
<feature type="region of interest" description="Disordered" evidence="1">
    <location>
        <begin position="53"/>
        <end position="72"/>
    </location>
</feature>
<dbReference type="EMBL" id="KN846960">
    <property type="protein sequence ID" value="KIW65712.1"/>
    <property type="molecule type" value="Genomic_DNA"/>
</dbReference>
<proteinExistence type="predicted"/>
<evidence type="ECO:0000313" key="2">
    <source>
        <dbReference type="EMBL" id="KIW65712.1"/>
    </source>
</evidence>
<evidence type="ECO:0000313" key="3">
    <source>
        <dbReference type="Proteomes" id="UP000054266"/>
    </source>
</evidence>
<dbReference type="Proteomes" id="UP000054266">
    <property type="component" value="Unassembled WGS sequence"/>
</dbReference>
<reference evidence="2 3" key="1">
    <citation type="submission" date="2015-01" db="EMBL/GenBank/DDBJ databases">
        <title>The Genome Sequence of Capronia semiimmersa CBS27337.</title>
        <authorList>
            <consortium name="The Broad Institute Genomics Platform"/>
            <person name="Cuomo C."/>
            <person name="de Hoog S."/>
            <person name="Gorbushina A."/>
            <person name="Stielow B."/>
            <person name="Teixiera M."/>
            <person name="Abouelleil A."/>
            <person name="Chapman S.B."/>
            <person name="Priest M."/>
            <person name="Young S.K."/>
            <person name="Wortman J."/>
            <person name="Nusbaum C."/>
            <person name="Birren B."/>
        </authorList>
    </citation>
    <scope>NUCLEOTIDE SEQUENCE [LARGE SCALE GENOMIC DNA]</scope>
    <source>
        <strain evidence="2 3">CBS 27337</strain>
    </source>
</reference>
<organism evidence="2 3">
    <name type="scientific">Phialophora macrospora</name>
    <dbReference type="NCBI Taxonomy" id="1851006"/>
    <lineage>
        <taxon>Eukaryota</taxon>
        <taxon>Fungi</taxon>
        <taxon>Dikarya</taxon>
        <taxon>Ascomycota</taxon>
        <taxon>Pezizomycotina</taxon>
        <taxon>Eurotiomycetes</taxon>
        <taxon>Chaetothyriomycetidae</taxon>
        <taxon>Chaetothyriales</taxon>
        <taxon>Herpotrichiellaceae</taxon>
        <taxon>Phialophora</taxon>
    </lineage>
</organism>
<gene>
    <name evidence="2" type="ORF">PV04_07943</name>
</gene>
<feature type="compositionally biased region" description="Low complexity" evidence="1">
    <location>
        <begin position="360"/>
        <end position="379"/>
    </location>
</feature>
<dbReference type="HOGENOM" id="CLU_022136_0_0_1"/>
<feature type="region of interest" description="Disordered" evidence="1">
    <location>
        <begin position="338"/>
        <end position="382"/>
    </location>
</feature>
<dbReference type="AlphaFoldDB" id="A0A0D2DUD9"/>
<evidence type="ECO:0000256" key="1">
    <source>
        <dbReference type="SAM" id="MobiDB-lite"/>
    </source>
</evidence>
<dbReference type="STRING" id="5601.A0A0D2DUD9"/>
<keyword evidence="3" id="KW-1185">Reference proteome</keyword>
<dbReference type="Gene3D" id="3.40.50.720">
    <property type="entry name" value="NAD(P)-binding Rossmann-like Domain"/>
    <property type="match status" value="1"/>
</dbReference>
<evidence type="ECO:0008006" key="4">
    <source>
        <dbReference type="Google" id="ProtNLM"/>
    </source>
</evidence>
<protein>
    <recommendedName>
        <fullName evidence="4">DUF1776-domain-containing protein</fullName>
    </recommendedName>
</protein>
<dbReference type="Pfam" id="PF08643">
    <property type="entry name" value="DUF1776"/>
    <property type="match status" value="1"/>
</dbReference>
<feature type="compositionally biased region" description="Polar residues" evidence="1">
    <location>
        <begin position="338"/>
        <end position="359"/>
    </location>
</feature>
<dbReference type="SUPFAM" id="SSF51735">
    <property type="entry name" value="NAD(P)-binding Rossmann-fold domains"/>
    <property type="match status" value="1"/>
</dbReference>
<sequence>MTSDDQQFLDLLASVPQDIAHYGSRIADYVDKHANALANDIRDAIDRANWIPDSLRPPRSSGSSGSFFVQPPPPPQGILEKTGAWVSRNRTAIAVVLAFTGTTIYLVHRRRRAHARKRRAKKLPSGAKKEIVVLACSTFHDALTRSLAVDLERRGYVVYVTVSSTEEDSLVQQEAKQDLRPLWIDLTSTVPNPAVDVHPNLEAIRDHITRGSGNMTLAGLIVFPGCSGYSEGPLALLPPSDIVDTINTRVVAPLLTVQQFLPLLANYSTDPKAPSSIVIAYPSIPNSLSPPRQIPECLVTSSLSSLANSLRREISAARANITVSELKLGNFDMGSVSTSPWARTTPTQSTLASGPSSALTHSTHSHSQNQSQSHWHSSQRAAYQRRSLGQRSSFIRGSSAREFHNAVFDALAPPQTFRPFGYASLEFTSNRRADVVFVGSGARIYDLVGKVFPGGLVGLMMGWNRRRTAPPEEFYQSVYHDDPRRMAGSASGSGFGTAAGAGPGSGSSFAAAGPSTSAAPWGFHSLGSDSGIWEKV</sequence>
<accession>A0A0D2DUD9</accession>
<dbReference type="PANTHER" id="PTHR43313:SF1">
    <property type="entry name" value="3BETA-HYDROXYSTEROID DEHYDROGENASE DHS-16"/>
    <property type="match status" value="1"/>
</dbReference>
<feature type="compositionally biased region" description="Low complexity" evidence="1">
    <location>
        <begin position="57"/>
        <end position="69"/>
    </location>
</feature>